<protein>
    <submittedName>
        <fullName evidence="1">Uncharacterized protein</fullName>
    </submittedName>
</protein>
<dbReference type="Proteomes" id="UP000225972">
    <property type="component" value="Unassembled WGS sequence"/>
</dbReference>
<dbReference type="EMBL" id="FXXP01000002">
    <property type="protein sequence ID" value="SMX28318.1"/>
    <property type="molecule type" value="Genomic_DNA"/>
</dbReference>
<sequence length="85" mass="9296">MYLVETQGTAPWSDPLITSAFMSIVPQGNILNIGRELGDLKGEMAGLAKIGGQPRLEPKVSIHPRDILGPKKPRASSYVSRLRIR</sequence>
<name>A0A238JCB6_9RHOB</name>
<evidence type="ECO:0000313" key="1">
    <source>
        <dbReference type="EMBL" id="SMX28318.1"/>
    </source>
</evidence>
<keyword evidence="2" id="KW-1185">Reference proteome</keyword>
<dbReference type="AlphaFoldDB" id="A0A238JCB6"/>
<accession>A0A238JCB6</accession>
<evidence type="ECO:0000313" key="2">
    <source>
        <dbReference type="Proteomes" id="UP000225972"/>
    </source>
</evidence>
<reference evidence="2" key="1">
    <citation type="submission" date="2017-05" db="EMBL/GenBank/DDBJ databases">
        <authorList>
            <person name="Rodrigo-Torres L."/>
            <person name="Arahal R. D."/>
            <person name="Lucena T."/>
        </authorList>
    </citation>
    <scope>NUCLEOTIDE SEQUENCE [LARGE SCALE GENOMIC DNA]</scope>
    <source>
        <strain evidence="2">CECT 8649</strain>
    </source>
</reference>
<proteinExistence type="predicted"/>
<gene>
    <name evidence="1" type="ORF">TRP8649_02435</name>
</gene>
<organism evidence="1 2">
    <name type="scientific">Pelagimonas phthalicica</name>
    <dbReference type="NCBI Taxonomy" id="1037362"/>
    <lineage>
        <taxon>Bacteria</taxon>
        <taxon>Pseudomonadati</taxon>
        <taxon>Pseudomonadota</taxon>
        <taxon>Alphaproteobacteria</taxon>
        <taxon>Rhodobacterales</taxon>
        <taxon>Roseobacteraceae</taxon>
        <taxon>Pelagimonas</taxon>
    </lineage>
</organism>